<dbReference type="Proteomes" id="UP001190700">
    <property type="component" value="Unassembled WGS sequence"/>
</dbReference>
<dbReference type="SUPFAM" id="SSF48452">
    <property type="entry name" value="TPR-like"/>
    <property type="match status" value="2"/>
</dbReference>
<dbReference type="PROSITE" id="PS50005">
    <property type="entry name" value="TPR"/>
    <property type="match status" value="3"/>
</dbReference>
<feature type="chain" id="PRO_5042132379" description="Tetratricopeptide repeat protein" evidence="5">
    <location>
        <begin position="26"/>
        <end position="355"/>
    </location>
</feature>
<dbReference type="Pfam" id="PF07719">
    <property type="entry name" value="TPR_2"/>
    <property type="match status" value="1"/>
</dbReference>
<evidence type="ECO:0008006" key="8">
    <source>
        <dbReference type="Google" id="ProtNLM"/>
    </source>
</evidence>
<evidence type="ECO:0000256" key="5">
    <source>
        <dbReference type="SAM" id="SignalP"/>
    </source>
</evidence>
<comment type="caution">
    <text evidence="6">The sequence shown here is derived from an EMBL/GenBank/DDBJ whole genome shotgun (WGS) entry which is preliminary data.</text>
</comment>
<protein>
    <recommendedName>
        <fullName evidence="8">Tetratricopeptide repeat protein</fullName>
    </recommendedName>
</protein>
<organism evidence="6 7">
    <name type="scientific">Cymbomonas tetramitiformis</name>
    <dbReference type="NCBI Taxonomy" id="36881"/>
    <lineage>
        <taxon>Eukaryota</taxon>
        <taxon>Viridiplantae</taxon>
        <taxon>Chlorophyta</taxon>
        <taxon>Pyramimonadophyceae</taxon>
        <taxon>Pyramimonadales</taxon>
        <taxon>Pyramimonadaceae</taxon>
        <taxon>Cymbomonas</taxon>
    </lineage>
</organism>
<reference evidence="6 7" key="1">
    <citation type="journal article" date="2015" name="Genome Biol. Evol.">
        <title>Comparative Genomics of a Bacterivorous Green Alga Reveals Evolutionary Causalities and Consequences of Phago-Mixotrophic Mode of Nutrition.</title>
        <authorList>
            <person name="Burns J.A."/>
            <person name="Paasch A."/>
            <person name="Narechania A."/>
            <person name="Kim E."/>
        </authorList>
    </citation>
    <scope>NUCLEOTIDE SEQUENCE [LARGE SCALE GENOMIC DNA]</scope>
    <source>
        <strain evidence="6 7">PLY_AMNH</strain>
    </source>
</reference>
<feature type="repeat" description="TPR" evidence="3">
    <location>
        <begin position="279"/>
        <end position="312"/>
    </location>
</feature>
<name>A0AAE0FD24_9CHLO</name>
<keyword evidence="1" id="KW-0677">Repeat</keyword>
<dbReference type="EMBL" id="LGRX02020916">
    <property type="protein sequence ID" value="KAK3257158.1"/>
    <property type="molecule type" value="Genomic_DNA"/>
</dbReference>
<feature type="region of interest" description="Disordered" evidence="4">
    <location>
        <begin position="139"/>
        <end position="161"/>
    </location>
</feature>
<keyword evidence="2 3" id="KW-0802">TPR repeat</keyword>
<evidence type="ECO:0000313" key="7">
    <source>
        <dbReference type="Proteomes" id="UP001190700"/>
    </source>
</evidence>
<dbReference type="PROSITE" id="PS51257">
    <property type="entry name" value="PROKAR_LIPOPROTEIN"/>
    <property type="match status" value="1"/>
</dbReference>
<dbReference type="SMART" id="SM00028">
    <property type="entry name" value="TPR"/>
    <property type="match status" value="6"/>
</dbReference>
<dbReference type="GO" id="GO:0005783">
    <property type="term" value="C:endoplasmic reticulum"/>
    <property type="evidence" value="ECO:0007669"/>
    <property type="project" value="TreeGrafter"/>
</dbReference>
<accession>A0AAE0FD24</accession>
<feature type="signal peptide" evidence="5">
    <location>
        <begin position="1"/>
        <end position="25"/>
    </location>
</feature>
<dbReference type="AlphaFoldDB" id="A0AAE0FD24"/>
<keyword evidence="5" id="KW-0732">Signal</keyword>
<feature type="compositionally biased region" description="Basic and acidic residues" evidence="4">
    <location>
        <begin position="143"/>
        <end position="161"/>
    </location>
</feature>
<dbReference type="Pfam" id="PF13181">
    <property type="entry name" value="TPR_8"/>
    <property type="match status" value="2"/>
</dbReference>
<feature type="region of interest" description="Disordered" evidence="4">
    <location>
        <begin position="334"/>
        <end position="355"/>
    </location>
</feature>
<dbReference type="PANTHER" id="PTHR44395:SF1">
    <property type="entry name" value="PROTEIN O-MANNOSYL-TRANSFERASE TMTC3"/>
    <property type="match status" value="1"/>
</dbReference>
<gene>
    <name evidence="6" type="ORF">CYMTET_33746</name>
</gene>
<dbReference type="PANTHER" id="PTHR44395">
    <property type="match status" value="1"/>
</dbReference>
<evidence type="ECO:0000256" key="2">
    <source>
        <dbReference type="ARBA" id="ARBA00022803"/>
    </source>
</evidence>
<proteinExistence type="predicted"/>
<dbReference type="GO" id="GO:0035269">
    <property type="term" value="P:protein O-linked glycosylation via mannose"/>
    <property type="evidence" value="ECO:0007669"/>
    <property type="project" value="TreeGrafter"/>
</dbReference>
<feature type="repeat" description="TPR" evidence="3">
    <location>
        <begin position="211"/>
        <end position="244"/>
    </location>
</feature>
<evidence type="ECO:0000256" key="4">
    <source>
        <dbReference type="SAM" id="MobiDB-lite"/>
    </source>
</evidence>
<dbReference type="InterPro" id="IPR011990">
    <property type="entry name" value="TPR-like_helical_dom_sf"/>
</dbReference>
<sequence>MSKPLKLVWLAIVVISLLISCPTEAKRKRKPLKPGKVPNSVPSSANAEMTLPEQQNVFKDRYVQAAEMKIQGDHKGAVKAYGECLALIGGDLREEELRNEEVGGNGMSIHLHNSIAETHLMTDDFESALEHYQSAAQIGRKVARNDNSDEKEGGTGEEANKQLAREAVERNELFKTHLNLGKLLEKNGDPEGAVESYESATEFCLAKDDCALAHKHLGMLFMQAAQHSRAAVALQNAVDYKPEIPRGYSNLALALQFLGKKSEAIEAFELAVDHEPNNPNVFANYGTLLASEGHYGPARQAFIDALELNPDHKDAQQKIKDVDILVAEHLMKAKDEPRAKSKSARYIGPTPKVPN</sequence>
<dbReference type="GO" id="GO:0000030">
    <property type="term" value="F:mannosyltransferase activity"/>
    <property type="evidence" value="ECO:0007669"/>
    <property type="project" value="TreeGrafter"/>
</dbReference>
<evidence type="ECO:0000313" key="6">
    <source>
        <dbReference type="EMBL" id="KAK3257158.1"/>
    </source>
</evidence>
<dbReference type="Gene3D" id="1.25.40.10">
    <property type="entry name" value="Tetratricopeptide repeat domain"/>
    <property type="match status" value="2"/>
</dbReference>
<keyword evidence="7" id="KW-1185">Reference proteome</keyword>
<feature type="repeat" description="TPR" evidence="3">
    <location>
        <begin position="245"/>
        <end position="278"/>
    </location>
</feature>
<dbReference type="InterPro" id="IPR019734">
    <property type="entry name" value="TPR_rpt"/>
</dbReference>
<evidence type="ECO:0000256" key="3">
    <source>
        <dbReference type="PROSITE-ProRule" id="PRU00339"/>
    </source>
</evidence>
<evidence type="ECO:0000256" key="1">
    <source>
        <dbReference type="ARBA" id="ARBA00022737"/>
    </source>
</evidence>
<dbReference type="InterPro" id="IPR013105">
    <property type="entry name" value="TPR_2"/>
</dbReference>